<organism evidence="2 3">
    <name type="scientific">Pseudobutyrivibrio ruminis</name>
    <dbReference type="NCBI Taxonomy" id="46206"/>
    <lineage>
        <taxon>Bacteria</taxon>
        <taxon>Bacillati</taxon>
        <taxon>Bacillota</taxon>
        <taxon>Clostridia</taxon>
        <taxon>Lachnospirales</taxon>
        <taxon>Lachnospiraceae</taxon>
        <taxon>Pseudobutyrivibrio</taxon>
    </lineage>
</organism>
<dbReference type="InterPro" id="IPR008767">
    <property type="entry name" value="Phage_SPP1_head-tail_adaptor"/>
</dbReference>
<dbReference type="AlphaFoldDB" id="A0A2G3DY84"/>
<comment type="caution">
    <text evidence="2">The sequence shown here is derived from an EMBL/GenBank/DDBJ whole genome shotgun (WGS) entry which is preliminary data.</text>
</comment>
<reference evidence="2 3" key="1">
    <citation type="submission" date="2017-10" db="EMBL/GenBank/DDBJ databases">
        <title>Resolving the taxonomy of Roseburia spp., Eubacterium rectale and Agathobacter spp. through phylogenomic analysis.</title>
        <authorList>
            <person name="Sheridan P.O."/>
            <person name="Walker A.W."/>
            <person name="Duncan S.H."/>
            <person name="Scott K.P."/>
            <person name="Toole P.W.O."/>
            <person name="Luis P."/>
            <person name="Flint H.J."/>
        </authorList>
    </citation>
    <scope>NUCLEOTIDE SEQUENCE [LARGE SCALE GENOMIC DNA]</scope>
    <source>
        <strain evidence="2 3">JK626</strain>
    </source>
</reference>
<evidence type="ECO:0000313" key="2">
    <source>
        <dbReference type="EMBL" id="PHU36012.1"/>
    </source>
</evidence>
<protein>
    <recommendedName>
        <fullName evidence="4">Head-tail adaptor protein</fullName>
    </recommendedName>
</protein>
<dbReference type="Proteomes" id="UP000225889">
    <property type="component" value="Unassembled WGS sequence"/>
</dbReference>
<evidence type="ECO:0008006" key="4">
    <source>
        <dbReference type="Google" id="ProtNLM"/>
    </source>
</evidence>
<evidence type="ECO:0000256" key="1">
    <source>
        <dbReference type="SAM" id="Coils"/>
    </source>
</evidence>
<dbReference type="RefSeq" id="WP_099391231.1">
    <property type="nucleotide sequence ID" value="NZ_PDYF01000007.1"/>
</dbReference>
<feature type="coiled-coil region" evidence="1">
    <location>
        <begin position="8"/>
        <end position="35"/>
    </location>
</feature>
<dbReference type="InterPro" id="IPR038666">
    <property type="entry name" value="SSP1_head-tail_sf"/>
</dbReference>
<dbReference type="EMBL" id="PDYF01000007">
    <property type="protein sequence ID" value="PHU36012.1"/>
    <property type="molecule type" value="Genomic_DNA"/>
</dbReference>
<name>A0A2G3DY84_9FIRM</name>
<proteinExistence type="predicted"/>
<keyword evidence="1" id="KW-0175">Coiled coil</keyword>
<dbReference type="NCBIfam" id="TIGR01563">
    <property type="entry name" value="gp16_SPP1"/>
    <property type="match status" value="1"/>
</dbReference>
<evidence type="ECO:0000313" key="3">
    <source>
        <dbReference type="Proteomes" id="UP000225889"/>
    </source>
</evidence>
<reference evidence="2 3" key="2">
    <citation type="submission" date="2017-10" db="EMBL/GenBank/DDBJ databases">
        <authorList>
            <person name="Banno H."/>
            <person name="Chua N.-H."/>
        </authorList>
    </citation>
    <scope>NUCLEOTIDE SEQUENCE [LARGE SCALE GENOMIC DNA]</scope>
    <source>
        <strain evidence="2 3">JK626</strain>
    </source>
</reference>
<sequence length="126" mass="14951">MYVLNAGRLKHKVEIMKYEDTVDEYNRNAQELVTHATIWAEIKPMRGFEFLDYYREKNKVQTKITCRYRDDITEKMVVKFNGKLHEITAIIDIEDQHTALEIMVQERVEEDKPIAAVQEEQEETDG</sequence>
<dbReference type="Pfam" id="PF05521">
    <property type="entry name" value="Phage_HCP"/>
    <property type="match status" value="1"/>
</dbReference>
<dbReference type="Gene3D" id="2.40.10.270">
    <property type="entry name" value="Bacteriophage SPP1 head-tail adaptor protein"/>
    <property type="match status" value="1"/>
</dbReference>
<accession>A0A2G3DY84</accession>
<gene>
    <name evidence="2" type="ORF">CSX01_01905</name>
</gene>